<dbReference type="InterPro" id="IPR006140">
    <property type="entry name" value="D-isomer_DH_NAD-bd"/>
</dbReference>
<dbReference type="EMBL" id="BMMK01000048">
    <property type="protein sequence ID" value="GGM80430.1"/>
    <property type="molecule type" value="Genomic_DNA"/>
</dbReference>
<dbReference type="PANTHER" id="PTHR42789:SF1">
    <property type="entry name" value="D-ISOMER SPECIFIC 2-HYDROXYACID DEHYDROGENASE FAMILY PROTEIN (AFU_ORTHOLOGUE AFUA_6G10090)"/>
    <property type="match status" value="1"/>
</dbReference>
<dbReference type="RefSeq" id="WP_189061698.1">
    <property type="nucleotide sequence ID" value="NZ_BMMK01000048.1"/>
</dbReference>
<dbReference type="GO" id="GO:0047545">
    <property type="term" value="F:(S)-2-hydroxyglutarate dehydrogenase activity"/>
    <property type="evidence" value="ECO:0007669"/>
    <property type="project" value="UniProtKB-ARBA"/>
</dbReference>
<comment type="caution">
    <text evidence="7">The sequence shown here is derived from an EMBL/GenBank/DDBJ whole genome shotgun (WGS) entry which is preliminary data.</text>
</comment>
<feature type="domain" description="D-isomer specific 2-hydroxyacid dehydrogenase catalytic" evidence="5">
    <location>
        <begin position="46"/>
        <end position="337"/>
    </location>
</feature>
<organism evidence="7 8">
    <name type="scientific">Longimycelium tulufanense</name>
    <dbReference type="NCBI Taxonomy" id="907463"/>
    <lineage>
        <taxon>Bacteria</taxon>
        <taxon>Bacillati</taxon>
        <taxon>Actinomycetota</taxon>
        <taxon>Actinomycetes</taxon>
        <taxon>Pseudonocardiales</taxon>
        <taxon>Pseudonocardiaceae</taxon>
        <taxon>Longimycelium</taxon>
    </lineage>
</organism>
<comment type="similarity">
    <text evidence="1 4">Belongs to the D-isomer specific 2-hydroxyacid dehydrogenase family.</text>
</comment>
<dbReference type="SUPFAM" id="SSF52283">
    <property type="entry name" value="Formate/glycerate dehydrogenase catalytic domain-like"/>
    <property type="match status" value="1"/>
</dbReference>
<evidence type="ECO:0000256" key="1">
    <source>
        <dbReference type="ARBA" id="ARBA00005854"/>
    </source>
</evidence>
<keyword evidence="2 4" id="KW-0560">Oxidoreductase</keyword>
<evidence type="ECO:0000256" key="3">
    <source>
        <dbReference type="ARBA" id="ARBA00023027"/>
    </source>
</evidence>
<dbReference type="InterPro" id="IPR050857">
    <property type="entry name" value="D-2-hydroxyacid_DH"/>
</dbReference>
<dbReference type="FunFam" id="3.40.50.720:FF:000041">
    <property type="entry name" value="D-3-phosphoglycerate dehydrogenase"/>
    <property type="match status" value="1"/>
</dbReference>
<dbReference type="Proteomes" id="UP000637578">
    <property type="component" value="Unassembled WGS sequence"/>
</dbReference>
<evidence type="ECO:0000313" key="8">
    <source>
        <dbReference type="Proteomes" id="UP000637578"/>
    </source>
</evidence>
<evidence type="ECO:0000256" key="2">
    <source>
        <dbReference type="ARBA" id="ARBA00023002"/>
    </source>
</evidence>
<keyword evidence="8" id="KW-1185">Reference proteome</keyword>
<dbReference type="SUPFAM" id="SSF51735">
    <property type="entry name" value="NAD(P)-binding Rossmann-fold domains"/>
    <property type="match status" value="1"/>
</dbReference>
<dbReference type="Pfam" id="PF00389">
    <property type="entry name" value="2-Hacid_dh"/>
    <property type="match status" value="1"/>
</dbReference>
<dbReference type="GO" id="GO:0051287">
    <property type="term" value="F:NAD binding"/>
    <property type="evidence" value="ECO:0007669"/>
    <property type="project" value="InterPro"/>
</dbReference>
<dbReference type="Pfam" id="PF02826">
    <property type="entry name" value="2-Hacid_dh_C"/>
    <property type="match status" value="1"/>
</dbReference>
<dbReference type="AlphaFoldDB" id="A0A8J3CE02"/>
<dbReference type="PROSITE" id="PS00671">
    <property type="entry name" value="D_2_HYDROXYACID_DH_3"/>
    <property type="match status" value="1"/>
</dbReference>
<dbReference type="InterPro" id="IPR006139">
    <property type="entry name" value="D-isomer_2_OHA_DH_cat_dom"/>
</dbReference>
<feature type="domain" description="D-isomer specific 2-hydroxyacid dehydrogenase NAD-binding" evidence="6">
    <location>
        <begin position="127"/>
        <end position="305"/>
    </location>
</feature>
<evidence type="ECO:0000256" key="4">
    <source>
        <dbReference type="RuleBase" id="RU003719"/>
    </source>
</evidence>
<reference evidence="7" key="1">
    <citation type="journal article" date="2014" name="Int. J. Syst. Evol. Microbiol.">
        <title>Complete genome sequence of Corynebacterium casei LMG S-19264T (=DSM 44701T), isolated from a smear-ripened cheese.</title>
        <authorList>
            <consortium name="US DOE Joint Genome Institute (JGI-PGF)"/>
            <person name="Walter F."/>
            <person name="Albersmeier A."/>
            <person name="Kalinowski J."/>
            <person name="Ruckert C."/>
        </authorList>
    </citation>
    <scope>NUCLEOTIDE SEQUENCE</scope>
    <source>
        <strain evidence="7">CGMCC 4.5737</strain>
    </source>
</reference>
<dbReference type="Gene3D" id="3.40.50.720">
    <property type="entry name" value="NAD(P)-binding Rossmann-like Domain"/>
    <property type="match status" value="2"/>
</dbReference>
<accession>A0A8J3CE02</accession>
<proteinExistence type="inferred from homology"/>
<name>A0A8J3CE02_9PSEU</name>
<dbReference type="CDD" id="cd12171">
    <property type="entry name" value="2-Hacid_dh_10"/>
    <property type="match status" value="1"/>
</dbReference>
<evidence type="ECO:0000259" key="5">
    <source>
        <dbReference type="Pfam" id="PF00389"/>
    </source>
</evidence>
<keyword evidence="3" id="KW-0520">NAD</keyword>
<protein>
    <submittedName>
        <fullName evidence="7">Oxidoreductase</fullName>
    </submittedName>
</protein>
<gene>
    <name evidence="7" type="ORF">GCM10012275_58850</name>
</gene>
<dbReference type="GO" id="GO:0004617">
    <property type="term" value="F:phosphoglycerate dehydrogenase activity"/>
    <property type="evidence" value="ECO:0007669"/>
    <property type="project" value="UniProtKB-ARBA"/>
</dbReference>
<sequence>MRILAAGDHFVLNSLLVEALRAELGDEPDIVELTLPWPIEPFGDVAEVHEASGTEEQLIEALRDVRVCVTQMAPLTRRVLAVCPALKLFAIGRGGPVNANLAAATEHGVAVTSAPGRNATATAEHTVALMLAAMRRIPQTHGELAEGTWRGDYYCYDQVGLELRNNTVGLVGYGAIGSRVAAILRGFGAEVLVFDPYVTQDALAGVAERVELPELLRRSLVVSLHARATPETTGMIGAAEIGLMPAGSVLVNCARGALLDYDAVCDALDSGHLFSAAFDVFPEEPIPAGSRLLRTPNVVMTPHLAGASRQTAAEAARITAAEVGRFVRGEPLAHCANPDVLARLG</sequence>
<dbReference type="GO" id="GO:0006564">
    <property type="term" value="P:L-serine biosynthetic process"/>
    <property type="evidence" value="ECO:0007669"/>
    <property type="project" value="UniProtKB-ARBA"/>
</dbReference>
<dbReference type="InterPro" id="IPR036291">
    <property type="entry name" value="NAD(P)-bd_dom_sf"/>
</dbReference>
<dbReference type="InterPro" id="IPR029753">
    <property type="entry name" value="D-isomer_DH_CS"/>
</dbReference>
<dbReference type="PANTHER" id="PTHR42789">
    <property type="entry name" value="D-ISOMER SPECIFIC 2-HYDROXYACID DEHYDROGENASE FAMILY PROTEIN (AFU_ORTHOLOGUE AFUA_6G10090)"/>
    <property type="match status" value="1"/>
</dbReference>
<evidence type="ECO:0000313" key="7">
    <source>
        <dbReference type="EMBL" id="GGM80430.1"/>
    </source>
</evidence>
<reference evidence="7" key="2">
    <citation type="submission" date="2020-09" db="EMBL/GenBank/DDBJ databases">
        <authorList>
            <person name="Sun Q."/>
            <person name="Zhou Y."/>
        </authorList>
    </citation>
    <scope>NUCLEOTIDE SEQUENCE</scope>
    <source>
        <strain evidence="7">CGMCC 4.5737</strain>
    </source>
</reference>
<evidence type="ECO:0000259" key="6">
    <source>
        <dbReference type="Pfam" id="PF02826"/>
    </source>
</evidence>